<sequence>MLALTLLLPARLTRWLNFGLGLLYTSIILLVIQDSWPFYQFYRGFKIVLTGLISGLAWS</sequence>
<keyword evidence="1" id="KW-0812">Transmembrane</keyword>
<keyword evidence="3" id="KW-1185">Reference proteome</keyword>
<dbReference type="EMBL" id="CP029145">
    <property type="protein sequence ID" value="AWM32051.1"/>
    <property type="molecule type" value="Genomic_DNA"/>
</dbReference>
<evidence type="ECO:0000313" key="3">
    <source>
        <dbReference type="Proteomes" id="UP000245999"/>
    </source>
</evidence>
<evidence type="ECO:0000256" key="1">
    <source>
        <dbReference type="SAM" id="Phobius"/>
    </source>
</evidence>
<dbReference type="AlphaFoldDB" id="A0A2Z3GIM1"/>
<dbReference type="KEGG" id="hnv:DDQ68_04125"/>
<feature type="transmembrane region" description="Helical" evidence="1">
    <location>
        <begin position="12"/>
        <end position="32"/>
    </location>
</feature>
<gene>
    <name evidence="2" type="ORF">DDQ68_04125</name>
</gene>
<keyword evidence="1" id="KW-0472">Membrane</keyword>
<proteinExistence type="predicted"/>
<name>A0A2Z3GIM1_9BACT</name>
<feature type="transmembrane region" description="Helical" evidence="1">
    <location>
        <begin position="38"/>
        <end position="58"/>
    </location>
</feature>
<reference evidence="3" key="1">
    <citation type="submission" date="2018-04" db="EMBL/GenBank/DDBJ databases">
        <title>Complete genome of Antarctic heterotrophic bacterium Hymenobacter nivis.</title>
        <authorList>
            <person name="Terashima M."/>
        </authorList>
    </citation>
    <scope>NUCLEOTIDE SEQUENCE [LARGE SCALE GENOMIC DNA]</scope>
    <source>
        <strain evidence="3">NBRC 111535</strain>
    </source>
</reference>
<dbReference type="Proteomes" id="UP000245999">
    <property type="component" value="Chromosome"/>
</dbReference>
<protein>
    <submittedName>
        <fullName evidence="2">Uncharacterized protein</fullName>
    </submittedName>
</protein>
<accession>A0A2Z3GIM1</accession>
<evidence type="ECO:0000313" key="2">
    <source>
        <dbReference type="EMBL" id="AWM32051.1"/>
    </source>
</evidence>
<keyword evidence="1" id="KW-1133">Transmembrane helix</keyword>
<organism evidence="2 3">
    <name type="scientific">Hymenobacter nivis</name>
    <dbReference type="NCBI Taxonomy" id="1850093"/>
    <lineage>
        <taxon>Bacteria</taxon>
        <taxon>Pseudomonadati</taxon>
        <taxon>Bacteroidota</taxon>
        <taxon>Cytophagia</taxon>
        <taxon>Cytophagales</taxon>
        <taxon>Hymenobacteraceae</taxon>
        <taxon>Hymenobacter</taxon>
    </lineage>
</organism>